<feature type="compositionally biased region" description="Polar residues" evidence="1">
    <location>
        <begin position="452"/>
        <end position="461"/>
    </location>
</feature>
<proteinExistence type="predicted"/>
<feature type="compositionally biased region" description="Low complexity" evidence="1">
    <location>
        <begin position="371"/>
        <end position="398"/>
    </location>
</feature>
<feature type="compositionally biased region" description="Low complexity" evidence="1">
    <location>
        <begin position="145"/>
        <end position="162"/>
    </location>
</feature>
<organism evidence="2 3">
    <name type="scientific">Cyphellophora attinorum</name>
    <dbReference type="NCBI Taxonomy" id="1664694"/>
    <lineage>
        <taxon>Eukaryota</taxon>
        <taxon>Fungi</taxon>
        <taxon>Dikarya</taxon>
        <taxon>Ascomycota</taxon>
        <taxon>Pezizomycotina</taxon>
        <taxon>Eurotiomycetes</taxon>
        <taxon>Chaetothyriomycetidae</taxon>
        <taxon>Chaetothyriales</taxon>
        <taxon>Cyphellophoraceae</taxon>
        <taxon>Cyphellophora</taxon>
    </lineage>
</organism>
<dbReference type="Gene3D" id="1.20.190.20">
    <property type="entry name" value="14-3-3 domain"/>
    <property type="match status" value="1"/>
</dbReference>
<keyword evidence="3" id="KW-1185">Reference proteome</keyword>
<evidence type="ECO:0008006" key="4">
    <source>
        <dbReference type="Google" id="ProtNLM"/>
    </source>
</evidence>
<comment type="caution">
    <text evidence="2">The sequence shown here is derived from an EMBL/GenBank/DDBJ whole genome shotgun (WGS) entry which is preliminary data.</text>
</comment>
<feature type="compositionally biased region" description="Gly residues" evidence="1">
    <location>
        <begin position="354"/>
        <end position="370"/>
    </location>
</feature>
<accession>A0A0N1P2V7</accession>
<name>A0A0N1P2V7_9EURO</name>
<feature type="region of interest" description="Disordered" evidence="1">
    <location>
        <begin position="303"/>
        <end position="475"/>
    </location>
</feature>
<sequence length="475" mass="50621">MASSEVDRKFLGVCATVQQIWSSADIDKHFAKSTINHHGYLSSFLFRILGLSVVLSEDLLQARRVKRLDPIRDPQHRRLVHHILWLAREGLVMMEQYVQPMVGKRLPAELQVLVLKLKASLYHIFVLFHNEPAVNDRINSHPSQSSLFPLPLSPKSRSSNSPTSPPTARQRSPAISLGRTPPGLSYPPNNSNNPYSYANLPSSASATYLLPLTDYRPAATTAFKEADILAERLLPGSHPVRLSVKVEYVAYMYDCVKDREASRKLARRAVREVYEETAGMDDESFEDAAELVGILGRMMKRGLGSTDSGGSGASATSRPGGGGGGSVQQHSAATAVAPASAAPVASDSRTRGNSTGGSRSGGVGGGGGGTVTASRNSSSRSAAAAQSAQQDSRQASQQGHRRARSSQSQSQSQSRAQQPPQTQLTSQSSASRGSNNGRSRKGTSDGAGGSSSRGYVATTQPRLGYEASSIGTVEY</sequence>
<dbReference type="EMBL" id="LFJN01000003">
    <property type="protein sequence ID" value="KPI44507.1"/>
    <property type="molecule type" value="Genomic_DNA"/>
</dbReference>
<gene>
    <name evidence="2" type="ORF">AB675_8687</name>
</gene>
<evidence type="ECO:0000313" key="2">
    <source>
        <dbReference type="EMBL" id="KPI44507.1"/>
    </source>
</evidence>
<dbReference type="VEuPathDB" id="FungiDB:AB675_8687"/>
<dbReference type="Proteomes" id="UP000038010">
    <property type="component" value="Unassembled WGS sequence"/>
</dbReference>
<dbReference type="STRING" id="1664694.A0A0N1P2V7"/>
<feature type="compositionally biased region" description="Low complexity" evidence="1">
    <location>
        <begin position="405"/>
        <end position="437"/>
    </location>
</feature>
<dbReference type="SUPFAM" id="SSF48445">
    <property type="entry name" value="14-3-3 protein"/>
    <property type="match status" value="1"/>
</dbReference>
<evidence type="ECO:0000313" key="3">
    <source>
        <dbReference type="Proteomes" id="UP000038010"/>
    </source>
</evidence>
<feature type="compositionally biased region" description="Low complexity" evidence="1">
    <location>
        <begin position="181"/>
        <end position="192"/>
    </location>
</feature>
<dbReference type="OrthoDB" id="5370350at2759"/>
<dbReference type="GeneID" id="28741034"/>
<feature type="compositionally biased region" description="Low complexity" evidence="1">
    <location>
        <begin position="331"/>
        <end position="353"/>
    </location>
</feature>
<protein>
    <recommendedName>
        <fullName evidence="4">14-3-3 domain-containing protein</fullName>
    </recommendedName>
</protein>
<dbReference type="AlphaFoldDB" id="A0A0N1P2V7"/>
<dbReference type="InterPro" id="IPR036815">
    <property type="entry name" value="14-3-3_dom_sf"/>
</dbReference>
<dbReference type="RefSeq" id="XP_018004470.1">
    <property type="nucleotide sequence ID" value="XM_018149154.1"/>
</dbReference>
<reference evidence="2 3" key="1">
    <citation type="submission" date="2015-06" db="EMBL/GenBank/DDBJ databases">
        <title>Draft genome of the ant-associated black yeast Phialophora attae CBS 131958.</title>
        <authorList>
            <person name="Moreno L.F."/>
            <person name="Stielow B.J."/>
            <person name="de Hoog S."/>
            <person name="Vicente V.A."/>
            <person name="Weiss V.A."/>
            <person name="de Vries M."/>
            <person name="Cruz L.M."/>
            <person name="Souza E.M."/>
        </authorList>
    </citation>
    <scope>NUCLEOTIDE SEQUENCE [LARGE SCALE GENOMIC DNA]</scope>
    <source>
        <strain evidence="2 3">CBS 131958</strain>
    </source>
</reference>
<evidence type="ECO:0000256" key="1">
    <source>
        <dbReference type="SAM" id="MobiDB-lite"/>
    </source>
</evidence>
<feature type="region of interest" description="Disordered" evidence="1">
    <location>
        <begin position="145"/>
        <end position="192"/>
    </location>
</feature>